<dbReference type="SUPFAM" id="SSF57850">
    <property type="entry name" value="RING/U-box"/>
    <property type="match status" value="2"/>
</dbReference>
<evidence type="ECO:0000259" key="9">
    <source>
        <dbReference type="PROSITE" id="PS50188"/>
    </source>
</evidence>
<dbReference type="Pfam" id="PF13445">
    <property type="entry name" value="zf-RING_UBOX"/>
    <property type="match status" value="1"/>
</dbReference>
<evidence type="ECO:0000256" key="3">
    <source>
        <dbReference type="ARBA" id="ARBA00022771"/>
    </source>
</evidence>
<dbReference type="InterPro" id="IPR013320">
    <property type="entry name" value="ConA-like_dom_sf"/>
</dbReference>
<dbReference type="InterPro" id="IPR000315">
    <property type="entry name" value="Znf_B-box"/>
</dbReference>
<dbReference type="Gene3D" id="3.30.40.10">
    <property type="entry name" value="Zinc/RING finger domain, C3HC4 (zinc finger)"/>
    <property type="match status" value="2"/>
</dbReference>
<dbReference type="InterPro" id="IPR050143">
    <property type="entry name" value="TRIM/RBCC"/>
</dbReference>
<keyword evidence="6" id="KW-0175">Coiled coil</keyword>
<dbReference type="PRINTS" id="PR01407">
    <property type="entry name" value="BUTYPHLNCDUF"/>
</dbReference>
<dbReference type="InterPro" id="IPR017907">
    <property type="entry name" value="Znf_RING_CS"/>
</dbReference>
<dbReference type="Pfam" id="PF00643">
    <property type="entry name" value="zf-B_box"/>
    <property type="match status" value="2"/>
</dbReference>
<dbReference type="InterPro" id="IPR001841">
    <property type="entry name" value="Znf_RING"/>
</dbReference>
<dbReference type="PROSITE" id="PS00518">
    <property type="entry name" value="ZF_RING_1"/>
    <property type="match status" value="2"/>
</dbReference>
<dbReference type="Gene3D" id="3.30.160.60">
    <property type="entry name" value="Classic Zinc Finger"/>
    <property type="match status" value="2"/>
</dbReference>
<dbReference type="SMART" id="SM00449">
    <property type="entry name" value="SPRY"/>
    <property type="match status" value="1"/>
</dbReference>
<dbReference type="PROSITE" id="PS50089">
    <property type="entry name" value="ZF_RING_2"/>
    <property type="match status" value="2"/>
</dbReference>
<evidence type="ECO:0000256" key="4">
    <source>
        <dbReference type="ARBA" id="ARBA00022833"/>
    </source>
</evidence>
<feature type="domain" description="B box-type" evidence="8">
    <location>
        <begin position="191"/>
        <end position="232"/>
    </location>
</feature>
<keyword evidence="4" id="KW-0862">Zinc</keyword>
<evidence type="ECO:0000256" key="1">
    <source>
        <dbReference type="ARBA" id="ARBA00008518"/>
    </source>
</evidence>
<reference evidence="10" key="2">
    <citation type="submission" date="2025-09" db="UniProtKB">
        <authorList>
            <consortium name="Ensembl"/>
        </authorList>
    </citation>
    <scope>IDENTIFICATION</scope>
</reference>
<dbReference type="InterPro" id="IPR018957">
    <property type="entry name" value="Znf_C3HC4_RING-type"/>
</dbReference>
<dbReference type="Pfam" id="PF00097">
    <property type="entry name" value="zf-C3HC4"/>
    <property type="match status" value="1"/>
</dbReference>
<comment type="similarity">
    <text evidence="1">Belongs to the TRIM/RBCC family.</text>
</comment>
<accession>A0A8C1QL81</accession>
<evidence type="ECO:0000313" key="11">
    <source>
        <dbReference type="Proteomes" id="UP000694427"/>
    </source>
</evidence>
<dbReference type="AlphaFoldDB" id="A0A8C1QL81"/>
<evidence type="ECO:0000256" key="6">
    <source>
        <dbReference type="SAM" id="Coils"/>
    </source>
</evidence>
<reference evidence="10" key="1">
    <citation type="submission" date="2025-08" db="UniProtKB">
        <authorList>
            <consortium name="Ensembl"/>
        </authorList>
    </citation>
    <scope>IDENTIFICATION</scope>
</reference>
<dbReference type="InterPro" id="IPR043136">
    <property type="entry name" value="B30.2/SPRY_sf"/>
</dbReference>
<dbReference type="Pfam" id="PF00622">
    <property type="entry name" value="SPRY"/>
    <property type="match status" value="1"/>
</dbReference>
<dbReference type="GO" id="GO:0008270">
    <property type="term" value="F:zinc ion binding"/>
    <property type="evidence" value="ECO:0007669"/>
    <property type="project" value="UniProtKB-KW"/>
</dbReference>
<evidence type="ECO:0000256" key="2">
    <source>
        <dbReference type="ARBA" id="ARBA00022723"/>
    </source>
</evidence>
<dbReference type="PROSITE" id="PS50188">
    <property type="entry name" value="B302_SPRY"/>
    <property type="match status" value="1"/>
</dbReference>
<dbReference type="InterPro" id="IPR001870">
    <property type="entry name" value="B30.2/SPRY"/>
</dbReference>
<dbReference type="InterPro" id="IPR027370">
    <property type="entry name" value="Znf-RING_euk"/>
</dbReference>
<dbReference type="InterPro" id="IPR003877">
    <property type="entry name" value="SPRY_dom"/>
</dbReference>
<dbReference type="Proteomes" id="UP000694427">
    <property type="component" value="Unplaced"/>
</dbReference>
<evidence type="ECO:0000313" key="10">
    <source>
        <dbReference type="Ensembl" id="ENSCCRP00010048081.1"/>
    </source>
</evidence>
<feature type="domain" description="B box-type" evidence="8">
    <location>
        <begin position="80"/>
        <end position="121"/>
    </location>
</feature>
<dbReference type="InterPro" id="IPR003879">
    <property type="entry name" value="Butyrophylin_SPRY"/>
</dbReference>
<sequence>MASKRPFCDADFLCAVCHDVFDRPVVLLCGHSFCKDCIERYWSVNDSRQCPMCRQTSANTPSLNLALGNLCQAFLHHKRHLEELCEVHQEKRTLVCCDDEQLLCEICGQSEEHRNHTYRPVQEVVEEHKIFDDPVILLCGHSVCRACVEQYWRVKGERVCPVCREMSATNNPPLNLALKNLCQVFLDHRRHLEELCEVHQEKRTLVCCDDEQLLCEICRQSEEHRNHTYRPVQEVAEERKGVLRSQLDLLTRRRKMMQDAGIHCDCMVDHIMNQATLIENTSNCHFESLHRFLHEEEQAMLEELNQETEQKADRIQQKMLKINEDVISLSNTIGHLEKELENGDIRIIQNFKETLKRAQCKFQAPEITSGDLLDSAKYLGNFELNVWKKMRNRFSYSPVVLDLNTACHQLSACTNLTTISNHEDLMEEDGQECLPLNRERFADCPCVLGYVGYSTGKHTWDVDVEENTSWMVGVAVESVQRRGTNGLPRGIWCMGLDGDVLSVTDPLESRVPLHGFAKPTVVRVNLDLSAGRLSFSDLLGQTVYHTFTHNFTEKVFPFFYNECAYPISILPVVESKEK</sequence>
<feature type="domain" description="RING-type" evidence="7">
    <location>
        <begin position="14"/>
        <end position="54"/>
    </location>
</feature>
<dbReference type="PROSITE" id="PS50119">
    <property type="entry name" value="ZF_BBOX"/>
    <property type="match status" value="2"/>
</dbReference>
<evidence type="ECO:0000259" key="8">
    <source>
        <dbReference type="PROSITE" id="PS50119"/>
    </source>
</evidence>
<dbReference type="SMART" id="SM00336">
    <property type="entry name" value="BBOX"/>
    <property type="match status" value="2"/>
</dbReference>
<proteinExistence type="inferred from homology"/>
<dbReference type="InterPro" id="IPR013083">
    <property type="entry name" value="Znf_RING/FYVE/PHD"/>
</dbReference>
<keyword evidence="3 5" id="KW-0863">Zinc-finger</keyword>
<dbReference type="PANTHER" id="PTHR24103">
    <property type="entry name" value="E3 UBIQUITIN-PROTEIN LIGASE TRIM"/>
    <property type="match status" value="1"/>
</dbReference>
<keyword evidence="2" id="KW-0479">Metal-binding</keyword>
<feature type="coiled-coil region" evidence="6">
    <location>
        <begin position="294"/>
        <end position="325"/>
    </location>
</feature>
<evidence type="ECO:0000256" key="5">
    <source>
        <dbReference type="PROSITE-ProRule" id="PRU00024"/>
    </source>
</evidence>
<protein>
    <submittedName>
        <fullName evidence="10">Tripartite motif containing 35-40</fullName>
    </submittedName>
</protein>
<feature type="domain" description="B30.2/SPRY" evidence="9">
    <location>
        <begin position="379"/>
        <end position="578"/>
    </location>
</feature>
<organism evidence="10 11">
    <name type="scientific">Cyprinus carpio</name>
    <name type="common">Common carp</name>
    <dbReference type="NCBI Taxonomy" id="7962"/>
    <lineage>
        <taxon>Eukaryota</taxon>
        <taxon>Metazoa</taxon>
        <taxon>Chordata</taxon>
        <taxon>Craniata</taxon>
        <taxon>Vertebrata</taxon>
        <taxon>Euteleostomi</taxon>
        <taxon>Actinopterygii</taxon>
        <taxon>Neopterygii</taxon>
        <taxon>Teleostei</taxon>
        <taxon>Ostariophysi</taxon>
        <taxon>Cypriniformes</taxon>
        <taxon>Cyprinidae</taxon>
        <taxon>Cyprininae</taxon>
        <taxon>Cyprinus</taxon>
    </lineage>
</organism>
<evidence type="ECO:0000259" key="7">
    <source>
        <dbReference type="PROSITE" id="PS50089"/>
    </source>
</evidence>
<dbReference type="SUPFAM" id="SSF57845">
    <property type="entry name" value="B-box zinc-binding domain"/>
    <property type="match status" value="2"/>
</dbReference>
<feature type="domain" description="RING-type" evidence="7">
    <location>
        <begin position="104"/>
        <end position="164"/>
    </location>
</feature>
<keyword evidence="11" id="KW-1185">Reference proteome</keyword>
<name>A0A8C1QL81_CYPCA</name>
<dbReference type="Ensembl" id="ENSCCRT00010052711.1">
    <property type="protein sequence ID" value="ENSCCRP00010048081.1"/>
    <property type="gene ID" value="ENSCCRG00010020337.1"/>
</dbReference>
<dbReference type="SMART" id="SM00184">
    <property type="entry name" value="RING"/>
    <property type="match status" value="2"/>
</dbReference>
<dbReference type="Gene3D" id="2.60.120.920">
    <property type="match status" value="1"/>
</dbReference>
<dbReference type="SUPFAM" id="SSF49899">
    <property type="entry name" value="Concanavalin A-like lectins/glucanases"/>
    <property type="match status" value="1"/>
</dbReference>